<keyword evidence="4" id="KW-1185">Reference proteome</keyword>
<dbReference type="AlphaFoldDB" id="A0A1X6MQQ4"/>
<dbReference type="InterPro" id="IPR002110">
    <property type="entry name" value="Ankyrin_rpt"/>
</dbReference>
<dbReference type="Proteomes" id="UP000194127">
    <property type="component" value="Unassembled WGS sequence"/>
</dbReference>
<sequence length="245" mass="27542">MQNHFRRIGVTRFLAHSPDPNHPSRALSPSADSEWLGRTPAQDEKDEIIGMSLDINTGLPKVRTTADVKREERSKLFPLHYRIYDDQSQDIAEYIRAAFTEDPESIRRKDAYGFTPLYVAAAVVNVVAVRTLLELGVGSDVFDRASGDGLTPLMACEAKLRGERDFAETMLLSGWEGHREDGLRTEAMLKRAMEQGVGTDEQYIISKKWGCTCGKCAGGWLSPRTLNRLAGEWLFHCHIFARNRS</sequence>
<evidence type="ECO:0000313" key="3">
    <source>
        <dbReference type="EMBL" id="OSX58731.1"/>
    </source>
</evidence>
<dbReference type="Gene3D" id="1.25.40.20">
    <property type="entry name" value="Ankyrin repeat-containing domain"/>
    <property type="match status" value="1"/>
</dbReference>
<protein>
    <submittedName>
        <fullName evidence="3">Uncharacterized protein</fullName>
    </submittedName>
</protein>
<dbReference type="InterPro" id="IPR036770">
    <property type="entry name" value="Ankyrin_rpt-contain_sf"/>
</dbReference>
<accession>A0A1X6MQQ4</accession>
<organism evidence="3 4">
    <name type="scientific">Postia placenta MAD-698-R-SB12</name>
    <dbReference type="NCBI Taxonomy" id="670580"/>
    <lineage>
        <taxon>Eukaryota</taxon>
        <taxon>Fungi</taxon>
        <taxon>Dikarya</taxon>
        <taxon>Basidiomycota</taxon>
        <taxon>Agaricomycotina</taxon>
        <taxon>Agaricomycetes</taxon>
        <taxon>Polyporales</taxon>
        <taxon>Adustoporiaceae</taxon>
        <taxon>Rhodonia</taxon>
    </lineage>
</organism>
<dbReference type="EMBL" id="KZ110603">
    <property type="protein sequence ID" value="OSX58731.1"/>
    <property type="molecule type" value="Genomic_DNA"/>
</dbReference>
<reference evidence="3 4" key="1">
    <citation type="submission" date="2017-04" db="EMBL/GenBank/DDBJ databases">
        <title>Genome Sequence of the Model Brown-Rot Fungus Postia placenta SB12.</title>
        <authorList>
            <consortium name="DOE Joint Genome Institute"/>
            <person name="Gaskell J."/>
            <person name="Kersten P."/>
            <person name="Larrondo L.F."/>
            <person name="Canessa P."/>
            <person name="Martinez D."/>
            <person name="Hibbett D."/>
            <person name="Schmoll M."/>
            <person name="Kubicek C.P."/>
            <person name="Martinez A.T."/>
            <person name="Yadav J."/>
            <person name="Master E."/>
            <person name="Magnuson J.K."/>
            <person name="James T."/>
            <person name="Yaver D."/>
            <person name="Berka R."/>
            <person name="Labutti K."/>
            <person name="Lipzen A."/>
            <person name="Aerts A."/>
            <person name="Barry K."/>
            <person name="Henrissat B."/>
            <person name="Blanchette R."/>
            <person name="Grigoriev I."/>
            <person name="Cullen D."/>
        </authorList>
    </citation>
    <scope>NUCLEOTIDE SEQUENCE [LARGE SCALE GENOMIC DNA]</scope>
    <source>
        <strain evidence="3 4">MAD-698-R-SB12</strain>
    </source>
</reference>
<proteinExistence type="predicted"/>
<evidence type="ECO:0000313" key="4">
    <source>
        <dbReference type="Proteomes" id="UP000194127"/>
    </source>
</evidence>
<dbReference type="SUPFAM" id="SSF48403">
    <property type="entry name" value="Ankyrin repeat"/>
    <property type="match status" value="1"/>
</dbReference>
<feature type="region of interest" description="Disordered" evidence="2">
    <location>
        <begin position="14"/>
        <end position="39"/>
    </location>
</feature>
<gene>
    <name evidence="3" type="ORF">POSPLADRAFT_1152251</name>
</gene>
<dbReference type="RefSeq" id="XP_024335525.1">
    <property type="nucleotide sequence ID" value="XM_024486638.1"/>
</dbReference>
<evidence type="ECO:0000256" key="1">
    <source>
        <dbReference type="PROSITE-ProRule" id="PRU00023"/>
    </source>
</evidence>
<dbReference type="PROSITE" id="PS50088">
    <property type="entry name" value="ANK_REPEAT"/>
    <property type="match status" value="1"/>
</dbReference>
<evidence type="ECO:0000256" key="2">
    <source>
        <dbReference type="SAM" id="MobiDB-lite"/>
    </source>
</evidence>
<dbReference type="STRING" id="670580.A0A1X6MQQ4"/>
<dbReference type="OrthoDB" id="2753421at2759"/>
<keyword evidence="1" id="KW-0040">ANK repeat</keyword>
<feature type="repeat" description="ANK" evidence="1">
    <location>
        <begin position="112"/>
        <end position="144"/>
    </location>
</feature>
<name>A0A1X6MQQ4_9APHY</name>
<dbReference type="GeneID" id="36331587"/>